<evidence type="ECO:0000256" key="2">
    <source>
        <dbReference type="ARBA" id="ARBA00022679"/>
    </source>
</evidence>
<dbReference type="OrthoDB" id="9808601at2"/>
<dbReference type="Gene3D" id="3.40.1190.20">
    <property type="match status" value="1"/>
</dbReference>
<dbReference type="STRING" id="1814289.SAMN05216410_0835"/>
<evidence type="ECO:0000313" key="7">
    <source>
        <dbReference type="Proteomes" id="UP000199039"/>
    </source>
</evidence>
<organism evidence="6 7">
    <name type="scientific">Sanguibacter gelidistatuariae</name>
    <dbReference type="NCBI Taxonomy" id="1814289"/>
    <lineage>
        <taxon>Bacteria</taxon>
        <taxon>Bacillati</taxon>
        <taxon>Actinomycetota</taxon>
        <taxon>Actinomycetes</taxon>
        <taxon>Micrococcales</taxon>
        <taxon>Sanguibacteraceae</taxon>
        <taxon>Sanguibacter</taxon>
    </lineage>
</organism>
<keyword evidence="7" id="KW-1185">Reference proteome</keyword>
<dbReference type="InterPro" id="IPR029056">
    <property type="entry name" value="Ribokinase-like"/>
</dbReference>
<proteinExistence type="inferred from homology"/>
<evidence type="ECO:0000259" key="5">
    <source>
        <dbReference type="Pfam" id="PF00294"/>
    </source>
</evidence>
<dbReference type="PANTHER" id="PTHR10584">
    <property type="entry name" value="SUGAR KINASE"/>
    <property type="match status" value="1"/>
</dbReference>
<sequence>MTPHPSVPGSLGAPAPVLVVGDANVDLILRGDVIPRFGQAEQLAKSGELVLGGSASIVAAGLARLAVPTTIVARVGDDAFGSFTLDALRGHGVHVDAVEVDPVVPTGLSVILSTPDDRAILTVLGTIPTLTPDRVRAVARGVPAGDVRGHVHVASYFLQPGLARGLASLLADLRADGLTTSLDTNWDPAQVWAGLDEVLAHVDVLLPNTAELRAIAGALGGPSEDDDACGSFLASRGPRVVVKDGARGGWSIGPDGVCADAPGLSVDVVDTTGAGDSFDAGYLAACAYGVSDEVTRLRWATAAGSLSTLGTGGTGRQATLDELAQAGVW</sequence>
<evidence type="ECO:0000313" key="6">
    <source>
        <dbReference type="EMBL" id="SDB90602.1"/>
    </source>
</evidence>
<evidence type="ECO:0000256" key="1">
    <source>
        <dbReference type="ARBA" id="ARBA00010688"/>
    </source>
</evidence>
<evidence type="ECO:0000256" key="4">
    <source>
        <dbReference type="RuleBase" id="RU003704"/>
    </source>
</evidence>
<keyword evidence="3 4" id="KW-0418">Kinase</keyword>
<dbReference type="RefSeq" id="WP_093181002.1">
    <property type="nucleotide sequence ID" value="NZ_FMYH01000001.1"/>
</dbReference>
<dbReference type="EMBL" id="FMYH01000001">
    <property type="protein sequence ID" value="SDB90602.1"/>
    <property type="molecule type" value="Genomic_DNA"/>
</dbReference>
<dbReference type="InterPro" id="IPR002173">
    <property type="entry name" value="Carboh/pur_kinase_PfkB_CS"/>
</dbReference>
<dbReference type="GO" id="GO:0016301">
    <property type="term" value="F:kinase activity"/>
    <property type="evidence" value="ECO:0007669"/>
    <property type="project" value="UniProtKB-KW"/>
</dbReference>
<dbReference type="InterPro" id="IPR002139">
    <property type="entry name" value="Ribo/fructo_kinase"/>
</dbReference>
<dbReference type="Proteomes" id="UP000199039">
    <property type="component" value="Unassembled WGS sequence"/>
</dbReference>
<reference evidence="6 7" key="1">
    <citation type="submission" date="2016-09" db="EMBL/GenBank/DDBJ databases">
        <authorList>
            <person name="Capua I."/>
            <person name="De Benedictis P."/>
            <person name="Joannis T."/>
            <person name="Lombin L.H."/>
            <person name="Cattoli G."/>
        </authorList>
    </citation>
    <scope>NUCLEOTIDE SEQUENCE [LARGE SCALE GENOMIC DNA]</scope>
    <source>
        <strain evidence="6 7">ISLP-3</strain>
    </source>
</reference>
<feature type="domain" description="Carbohydrate kinase PfkB" evidence="5">
    <location>
        <begin position="17"/>
        <end position="313"/>
    </location>
</feature>
<keyword evidence="2 4" id="KW-0808">Transferase</keyword>
<dbReference type="GO" id="GO:0006796">
    <property type="term" value="P:phosphate-containing compound metabolic process"/>
    <property type="evidence" value="ECO:0007669"/>
    <property type="project" value="UniProtKB-ARBA"/>
</dbReference>
<protein>
    <submittedName>
        <fullName evidence="6">Sugar or nucleoside kinase, ribokinase family</fullName>
    </submittedName>
</protein>
<dbReference type="AlphaFoldDB" id="A0A1G6H8L6"/>
<dbReference type="InterPro" id="IPR011611">
    <property type="entry name" value="PfkB_dom"/>
</dbReference>
<evidence type="ECO:0000256" key="3">
    <source>
        <dbReference type="ARBA" id="ARBA00022777"/>
    </source>
</evidence>
<dbReference type="PRINTS" id="PR00990">
    <property type="entry name" value="RIBOKINASE"/>
</dbReference>
<name>A0A1G6H8L6_9MICO</name>
<comment type="similarity">
    <text evidence="1 4">Belongs to the carbohydrate kinase PfkB family.</text>
</comment>
<dbReference type="PANTHER" id="PTHR10584:SF166">
    <property type="entry name" value="RIBOKINASE"/>
    <property type="match status" value="1"/>
</dbReference>
<dbReference type="Pfam" id="PF00294">
    <property type="entry name" value="PfkB"/>
    <property type="match status" value="1"/>
</dbReference>
<gene>
    <name evidence="6" type="ORF">SAMN05216410_0835</name>
</gene>
<dbReference type="PROSITE" id="PS00584">
    <property type="entry name" value="PFKB_KINASES_2"/>
    <property type="match status" value="1"/>
</dbReference>
<accession>A0A1G6H8L6</accession>
<dbReference type="SUPFAM" id="SSF53613">
    <property type="entry name" value="Ribokinase-like"/>
    <property type="match status" value="1"/>
</dbReference>